<comment type="caution">
    <text evidence="1">The sequence shown here is derived from an EMBL/GenBank/DDBJ whole genome shotgun (WGS) entry which is preliminary data.</text>
</comment>
<gene>
    <name evidence="1" type="ORF">AVEN_208262_1</name>
</gene>
<accession>A0A4Y2M0Y2</accession>
<keyword evidence="2" id="KW-1185">Reference proteome</keyword>
<proteinExistence type="predicted"/>
<dbReference type="Proteomes" id="UP000499080">
    <property type="component" value="Unassembled WGS sequence"/>
</dbReference>
<sequence>MAFRKYSVERIVKSIIECGEEISLEDIHFYYGLLAKKDPAENSTNWMIKLQALEANKYGENTTPGINLFMAIAKSGNIEQLITNITNNPAPISFDLSLESPPNPSINNMEIHPGLNQIAEKIEGDILSFSDTSTDTEIADDEGFKTVIRKNEKKK</sequence>
<dbReference type="EMBL" id="BGPR01006647">
    <property type="protein sequence ID" value="GBN20685.1"/>
    <property type="molecule type" value="Genomic_DNA"/>
</dbReference>
<dbReference type="AlphaFoldDB" id="A0A4Y2M0Y2"/>
<protein>
    <submittedName>
        <fullName evidence="1">Uncharacterized protein</fullName>
    </submittedName>
</protein>
<evidence type="ECO:0000313" key="2">
    <source>
        <dbReference type="Proteomes" id="UP000499080"/>
    </source>
</evidence>
<evidence type="ECO:0000313" key="1">
    <source>
        <dbReference type="EMBL" id="GBN20685.1"/>
    </source>
</evidence>
<organism evidence="1 2">
    <name type="scientific">Araneus ventricosus</name>
    <name type="common">Orbweaver spider</name>
    <name type="synonym">Epeira ventricosa</name>
    <dbReference type="NCBI Taxonomy" id="182803"/>
    <lineage>
        <taxon>Eukaryota</taxon>
        <taxon>Metazoa</taxon>
        <taxon>Ecdysozoa</taxon>
        <taxon>Arthropoda</taxon>
        <taxon>Chelicerata</taxon>
        <taxon>Arachnida</taxon>
        <taxon>Araneae</taxon>
        <taxon>Araneomorphae</taxon>
        <taxon>Entelegynae</taxon>
        <taxon>Araneoidea</taxon>
        <taxon>Araneidae</taxon>
        <taxon>Araneus</taxon>
    </lineage>
</organism>
<reference evidence="1 2" key="1">
    <citation type="journal article" date="2019" name="Sci. Rep.">
        <title>Orb-weaving spider Araneus ventricosus genome elucidates the spidroin gene catalogue.</title>
        <authorList>
            <person name="Kono N."/>
            <person name="Nakamura H."/>
            <person name="Ohtoshi R."/>
            <person name="Moran D.A.P."/>
            <person name="Shinohara A."/>
            <person name="Yoshida Y."/>
            <person name="Fujiwara M."/>
            <person name="Mori M."/>
            <person name="Tomita M."/>
            <person name="Arakawa K."/>
        </authorList>
    </citation>
    <scope>NUCLEOTIDE SEQUENCE [LARGE SCALE GENOMIC DNA]</scope>
</reference>
<name>A0A4Y2M0Y2_ARAVE</name>